<dbReference type="EMBL" id="BARS01031540">
    <property type="protein sequence ID" value="GAG19315.1"/>
    <property type="molecule type" value="Genomic_DNA"/>
</dbReference>
<gene>
    <name evidence="1" type="ORF">S01H1_49074</name>
</gene>
<reference evidence="1" key="1">
    <citation type="journal article" date="2014" name="Front. Microbiol.">
        <title>High frequency of phylogenetically diverse reductive dehalogenase-homologous genes in deep subseafloor sedimentary metagenomes.</title>
        <authorList>
            <person name="Kawai M."/>
            <person name="Futagami T."/>
            <person name="Toyoda A."/>
            <person name="Takaki Y."/>
            <person name="Nishi S."/>
            <person name="Hori S."/>
            <person name="Arai W."/>
            <person name="Tsubouchi T."/>
            <person name="Morono Y."/>
            <person name="Uchiyama I."/>
            <person name="Ito T."/>
            <person name="Fujiyama A."/>
            <person name="Inagaki F."/>
            <person name="Takami H."/>
        </authorList>
    </citation>
    <scope>NUCLEOTIDE SEQUENCE</scope>
    <source>
        <strain evidence="1">Expedition CK06-06</strain>
    </source>
</reference>
<comment type="caution">
    <text evidence="1">The sequence shown here is derived from an EMBL/GenBank/DDBJ whole genome shotgun (WGS) entry which is preliminary data.</text>
</comment>
<proteinExistence type="predicted"/>
<sequence length="83" mass="9158">MKIEEIITETTDSVIKQTVDAIRQDIRSFNGAVIDGRASVLNVRGKQVSKTLGVNLDALAAHESESAWVHKNGRDNYSLGYKK</sequence>
<accession>X0VM44</accession>
<evidence type="ECO:0000313" key="1">
    <source>
        <dbReference type="EMBL" id="GAG19315.1"/>
    </source>
</evidence>
<protein>
    <submittedName>
        <fullName evidence="1">Uncharacterized protein</fullName>
    </submittedName>
</protein>
<name>X0VM44_9ZZZZ</name>
<organism evidence="1">
    <name type="scientific">marine sediment metagenome</name>
    <dbReference type="NCBI Taxonomy" id="412755"/>
    <lineage>
        <taxon>unclassified sequences</taxon>
        <taxon>metagenomes</taxon>
        <taxon>ecological metagenomes</taxon>
    </lineage>
</organism>
<dbReference type="AlphaFoldDB" id="X0VM44"/>